<name>A0A179B4M5_9ACTO</name>
<dbReference type="SUPFAM" id="SSF55961">
    <property type="entry name" value="Bet v1-like"/>
    <property type="match status" value="1"/>
</dbReference>
<organism evidence="1 2">
    <name type="scientific">Peptidiphaga gingivicola</name>
    <dbReference type="NCBI Taxonomy" id="2741497"/>
    <lineage>
        <taxon>Bacteria</taxon>
        <taxon>Bacillati</taxon>
        <taxon>Actinomycetota</taxon>
        <taxon>Actinomycetes</taxon>
        <taxon>Actinomycetales</taxon>
        <taxon>Actinomycetaceae</taxon>
        <taxon>Peptidiphaga</taxon>
    </lineage>
</organism>
<evidence type="ECO:0000313" key="2">
    <source>
        <dbReference type="Proteomes" id="UP000078368"/>
    </source>
</evidence>
<dbReference type="EMBL" id="LVZK01000001">
    <property type="protein sequence ID" value="OAP86071.1"/>
    <property type="molecule type" value="Genomic_DNA"/>
</dbReference>
<evidence type="ECO:0000313" key="1">
    <source>
        <dbReference type="EMBL" id="OAP86071.1"/>
    </source>
</evidence>
<reference evidence="1 2" key="1">
    <citation type="submission" date="2016-04" db="EMBL/GenBank/DDBJ databases">
        <title>Peptidophaga gingivicola gen. nov., sp. nov., isolated from human subgingival plaque.</title>
        <authorList>
            <person name="Beall C.J."/>
            <person name="Mokrzan E.M."/>
            <person name="Griffen A.L."/>
            <person name="Leys E.J."/>
        </authorList>
    </citation>
    <scope>NUCLEOTIDE SEQUENCE [LARGE SCALE GENOMIC DNA]</scope>
    <source>
        <strain evidence="1 2">BA112</strain>
    </source>
</reference>
<keyword evidence="2" id="KW-1185">Reference proteome</keyword>
<dbReference type="STRING" id="1823756.A4H34_02530"/>
<proteinExistence type="predicted"/>
<gene>
    <name evidence="1" type="ORF">A4H34_02530</name>
</gene>
<comment type="caution">
    <text evidence="1">The sequence shown here is derived from an EMBL/GenBank/DDBJ whole genome shotgun (WGS) entry which is preliminary data.</text>
</comment>
<accession>A0A179B4M5</accession>
<dbReference type="AlphaFoldDB" id="A0A179B4M5"/>
<dbReference type="Proteomes" id="UP000078368">
    <property type="component" value="Unassembled WGS sequence"/>
</dbReference>
<evidence type="ECO:0008006" key="3">
    <source>
        <dbReference type="Google" id="ProtNLM"/>
    </source>
</evidence>
<protein>
    <recommendedName>
        <fullName evidence="3">DUF4287 domain-containing protein</fullName>
    </recommendedName>
</protein>
<sequence length="187" mass="21122">MSGTTTSAHSPAISDDRLKAATGRSRQRWFALLDKAGAESWDRRRIARWLGVKHEVDAWWAQSLTIDYERARHQGRTRKGPLRTGAWKTIRHPAEAVWPFLDDDDLRRDWLDCEFGVRGRTPGRSLRLEAADGSLITVGVHELEPTSSGESRTQISVEHSGLHDAAYVAETKEFWKACLAQLAAQFE</sequence>